<proteinExistence type="predicted"/>
<dbReference type="OrthoDB" id="5409627at2"/>
<evidence type="ECO:0000313" key="1">
    <source>
        <dbReference type="EMBL" id="OJH40288.1"/>
    </source>
</evidence>
<dbReference type="Proteomes" id="UP000182229">
    <property type="component" value="Unassembled WGS sequence"/>
</dbReference>
<evidence type="ECO:0000313" key="2">
    <source>
        <dbReference type="Proteomes" id="UP000182229"/>
    </source>
</evidence>
<comment type="caution">
    <text evidence="1">The sequence shown here is derived from an EMBL/GenBank/DDBJ whole genome shotgun (WGS) entry which is preliminary data.</text>
</comment>
<dbReference type="STRING" id="83449.BON30_14705"/>
<name>A0A1L9BDI7_9BACT</name>
<gene>
    <name evidence="1" type="ORF">BON30_14705</name>
</gene>
<sequence length="538" mass="60693">MNFIDRLKVELVLKLGGKEIAVPAGNIKRLSVEVLGHGFSASVEWWVVSQQSASEDTLFEHFVKKEPVEVALKLDRAHDTEGSTAEPLVLPGLVVERQVHERAFPNVQGAPVLQRRYRVRLADRAAVLWAQHFPTGVWVDQSLQEVIEAQVPQGVTLSFQWEGAKSKQPLHALGLGAEGGAASFLDFLHWIQERENAGLFFTPATGEYALRDKKPEGGKATELPLEDVAELEVCLPEPGRAQVAVLNSYVEAGTRKKELENAHKVAGVWHEHLLTSPLEGDLTQRATVEGQRRRPAEPELRVHFQRYPSVTLTPNGLYGFGTDWSAKLYTHGKQYRMYGLRLEARAESEDAADDLGDETNSYHLEMTAALELASDPTFRRPAFTRPPWPFHVEGLVVSEVGQDEERTYQAKQNEQTSLEYYRVKLPLWDKEVLVPYEPHQQPGSFYFPADKGTRVLLALEFRDARLERFLAWRPGAKLPKESQGNHLLLGKKPESQTSIQHVYQDSKPLLRIERSSDKDTQLIEVAEGRLKMQISQKK</sequence>
<organism evidence="1 2">
    <name type="scientific">Cystobacter ferrugineus</name>
    <dbReference type="NCBI Taxonomy" id="83449"/>
    <lineage>
        <taxon>Bacteria</taxon>
        <taxon>Pseudomonadati</taxon>
        <taxon>Myxococcota</taxon>
        <taxon>Myxococcia</taxon>
        <taxon>Myxococcales</taxon>
        <taxon>Cystobacterineae</taxon>
        <taxon>Archangiaceae</taxon>
        <taxon>Cystobacter</taxon>
    </lineage>
</organism>
<dbReference type="AlphaFoldDB" id="A0A1L9BDI7"/>
<accession>A0A1L9BDI7</accession>
<reference evidence="1 2" key="2">
    <citation type="submission" date="2016-12" db="EMBL/GenBank/DDBJ databases">
        <title>Draft Genome Sequence of Cystobacter ferrugineus Strain Cbfe23.</title>
        <authorList>
            <person name="Akbar S."/>
            <person name="Dowd S.E."/>
            <person name="Stevens D.C."/>
        </authorList>
    </citation>
    <scope>NUCLEOTIDE SEQUENCE [LARGE SCALE GENOMIC DNA]</scope>
    <source>
        <strain evidence="1 2">Cbfe23</strain>
    </source>
</reference>
<reference evidence="2" key="1">
    <citation type="submission" date="2016-11" db="EMBL/GenBank/DDBJ databases">
        <authorList>
            <person name="Shukria A."/>
            <person name="Stevens D.C."/>
        </authorList>
    </citation>
    <scope>NUCLEOTIDE SEQUENCE [LARGE SCALE GENOMIC DNA]</scope>
    <source>
        <strain evidence="2">Cbfe23</strain>
    </source>
</reference>
<protein>
    <submittedName>
        <fullName evidence="1">Uncharacterized protein</fullName>
    </submittedName>
</protein>
<dbReference type="RefSeq" id="WP_071898921.1">
    <property type="nucleotide sequence ID" value="NZ_MPIN01000003.1"/>
</dbReference>
<keyword evidence="2" id="KW-1185">Reference proteome</keyword>
<dbReference type="EMBL" id="MPIN01000003">
    <property type="protein sequence ID" value="OJH40288.1"/>
    <property type="molecule type" value="Genomic_DNA"/>
</dbReference>